<sequence>MITLVQHSPFRRSPITASTSSSDYMLDATPAVLTAHPPKPSLPHCSCCEASKPPCTDKTYEELTLIEKDVVL</sequence>
<organism evidence="1 2">
    <name type="scientific">Portunus trituberculatus</name>
    <name type="common">Swimming crab</name>
    <name type="synonym">Neptunus trituberculatus</name>
    <dbReference type="NCBI Taxonomy" id="210409"/>
    <lineage>
        <taxon>Eukaryota</taxon>
        <taxon>Metazoa</taxon>
        <taxon>Ecdysozoa</taxon>
        <taxon>Arthropoda</taxon>
        <taxon>Crustacea</taxon>
        <taxon>Multicrustacea</taxon>
        <taxon>Malacostraca</taxon>
        <taxon>Eumalacostraca</taxon>
        <taxon>Eucarida</taxon>
        <taxon>Decapoda</taxon>
        <taxon>Pleocyemata</taxon>
        <taxon>Brachyura</taxon>
        <taxon>Eubrachyura</taxon>
        <taxon>Portunoidea</taxon>
        <taxon>Portunidae</taxon>
        <taxon>Portuninae</taxon>
        <taxon>Portunus</taxon>
    </lineage>
</organism>
<dbReference type="EMBL" id="VSRR010057480">
    <property type="protein sequence ID" value="MPC81610.1"/>
    <property type="molecule type" value="Genomic_DNA"/>
</dbReference>
<accession>A0A5B7IAX9</accession>
<evidence type="ECO:0000313" key="2">
    <source>
        <dbReference type="Proteomes" id="UP000324222"/>
    </source>
</evidence>
<evidence type="ECO:0000313" key="1">
    <source>
        <dbReference type="EMBL" id="MPC81610.1"/>
    </source>
</evidence>
<dbReference type="AlphaFoldDB" id="A0A5B7IAX9"/>
<comment type="caution">
    <text evidence="1">The sequence shown here is derived from an EMBL/GenBank/DDBJ whole genome shotgun (WGS) entry which is preliminary data.</text>
</comment>
<protein>
    <submittedName>
        <fullName evidence="1">Uncharacterized protein</fullName>
    </submittedName>
</protein>
<gene>
    <name evidence="1" type="ORF">E2C01_076236</name>
</gene>
<reference evidence="1 2" key="1">
    <citation type="submission" date="2019-05" db="EMBL/GenBank/DDBJ databases">
        <title>Another draft genome of Portunus trituberculatus and its Hox gene families provides insights of decapod evolution.</title>
        <authorList>
            <person name="Jeong J.-H."/>
            <person name="Song I."/>
            <person name="Kim S."/>
            <person name="Choi T."/>
            <person name="Kim D."/>
            <person name="Ryu S."/>
            <person name="Kim W."/>
        </authorList>
    </citation>
    <scope>NUCLEOTIDE SEQUENCE [LARGE SCALE GENOMIC DNA]</scope>
    <source>
        <tissue evidence="1">Muscle</tissue>
    </source>
</reference>
<proteinExistence type="predicted"/>
<keyword evidence="2" id="KW-1185">Reference proteome</keyword>
<dbReference type="Proteomes" id="UP000324222">
    <property type="component" value="Unassembled WGS sequence"/>
</dbReference>
<name>A0A5B7IAX9_PORTR</name>